<reference evidence="4" key="1">
    <citation type="submission" date="2022-01" db="EMBL/GenBank/DDBJ databases">
        <authorList>
            <person name="King R."/>
        </authorList>
    </citation>
    <scope>NUCLEOTIDE SEQUENCE</scope>
</reference>
<evidence type="ECO:0000313" key="4">
    <source>
        <dbReference type="EMBL" id="CAG9766405.1"/>
    </source>
</evidence>
<gene>
    <name evidence="4" type="ORF">CEUTPL_LOCUS6990</name>
</gene>
<evidence type="ECO:0000313" key="5">
    <source>
        <dbReference type="Proteomes" id="UP001152799"/>
    </source>
</evidence>
<dbReference type="InterPro" id="IPR002656">
    <property type="entry name" value="Acyl_transf_3_dom"/>
</dbReference>
<feature type="transmembrane region" description="Helical" evidence="1">
    <location>
        <begin position="367"/>
        <end position="387"/>
    </location>
</feature>
<dbReference type="OrthoDB" id="10265389at2759"/>
<keyword evidence="1" id="KW-0472">Membrane</keyword>
<feature type="transmembrane region" description="Helical" evidence="1">
    <location>
        <begin position="223"/>
        <end position="244"/>
    </location>
</feature>
<dbReference type="PANTHER" id="PTHR11161:SF0">
    <property type="entry name" value="O-ACYLTRANSFERASE LIKE PROTEIN"/>
    <property type="match status" value="1"/>
</dbReference>
<feature type="transmembrane region" description="Helical" evidence="1">
    <location>
        <begin position="558"/>
        <end position="580"/>
    </location>
</feature>
<accession>A0A9N9MK52</accession>
<feature type="transmembrane region" description="Helical" evidence="1">
    <location>
        <begin position="148"/>
        <end position="166"/>
    </location>
</feature>
<evidence type="ECO:0000256" key="2">
    <source>
        <dbReference type="SAM" id="SignalP"/>
    </source>
</evidence>
<dbReference type="Proteomes" id="UP001152799">
    <property type="component" value="Chromosome 3"/>
</dbReference>
<feature type="transmembrane region" description="Helical" evidence="1">
    <location>
        <begin position="256"/>
        <end position="284"/>
    </location>
</feature>
<feature type="transmembrane region" description="Helical" evidence="1">
    <location>
        <begin position="486"/>
        <end position="506"/>
    </location>
</feature>
<proteinExistence type="predicted"/>
<keyword evidence="1" id="KW-1133">Transmembrane helix</keyword>
<dbReference type="AlphaFoldDB" id="A0A9N9MK52"/>
<dbReference type="InterPro" id="IPR052728">
    <property type="entry name" value="O2_lipid_transport_reg"/>
</dbReference>
<organism evidence="4 5">
    <name type="scientific">Ceutorhynchus assimilis</name>
    <name type="common">cabbage seed weevil</name>
    <dbReference type="NCBI Taxonomy" id="467358"/>
    <lineage>
        <taxon>Eukaryota</taxon>
        <taxon>Metazoa</taxon>
        <taxon>Ecdysozoa</taxon>
        <taxon>Arthropoda</taxon>
        <taxon>Hexapoda</taxon>
        <taxon>Insecta</taxon>
        <taxon>Pterygota</taxon>
        <taxon>Neoptera</taxon>
        <taxon>Endopterygota</taxon>
        <taxon>Coleoptera</taxon>
        <taxon>Polyphaga</taxon>
        <taxon>Cucujiformia</taxon>
        <taxon>Curculionidae</taxon>
        <taxon>Ceutorhynchinae</taxon>
        <taxon>Ceutorhynchus</taxon>
    </lineage>
</organism>
<keyword evidence="2" id="KW-0732">Signal</keyword>
<name>A0A9N9MK52_9CUCU</name>
<feature type="transmembrane region" description="Helical" evidence="1">
    <location>
        <begin position="442"/>
        <end position="466"/>
    </location>
</feature>
<feature type="transmembrane region" description="Helical" evidence="1">
    <location>
        <begin position="526"/>
        <end position="546"/>
    </location>
</feature>
<sequence>MLILFLIYFAIITAINAEITGKQYASIPELFYQDNYDNCMMREDEAFYCSLTYKLEPVDKEYPPDVWINIKNISDIHVNYRHDHLRRWICVPKTCPGINKTQEDDPELQKSLEMCYNKKFKKFGLKGTVSDIKCDTIEPKYPFDWVDAFAMFLAISYILFVAYATIYEGIARYQTPDEYRKRLSTPMGMVLGACSITKNWIRLKTIKNTPEIEKLRCIQGIRVYNTILVILTHTILGFVAAPVANTRYTETMPEKYARVFFASGPLCVSTFFLISSFLLTNGLFEYQKDKRMSFKMVFMVFANRLFRLTPTVFTIVLFHATLLRFLGSGPNWYHFIGAEYLKCRANGWSNLLYINNWVDTHRMCLPITWYLALDTQYFLGLLFFIWFIKSNEKYVYHIIGAALMCNMVGTFFQNYYYDFTALSYPTAEMYYGMDQFLSSNQFHYQLGSAIGNTAGPIVGTAFGYYFFKHKFDEKPFFRTKFRIAMWWIVTWGVAIPFVIIPGFIILNASTEKNIFWASVYVAVSRPLFAFVIGTGIIGFTQGVGWLCVHVCQWPPTYVLGRLTFSAYLVHMSIILIRPSLARYPLHLSDFQMLVGFLGDISIVYLIATFITLFLELPVSELQKFIFGPKETKQKTEEKENSEKTE</sequence>
<feature type="transmembrane region" description="Helical" evidence="1">
    <location>
        <begin position="305"/>
        <end position="326"/>
    </location>
</feature>
<dbReference type="GO" id="GO:0016747">
    <property type="term" value="F:acyltransferase activity, transferring groups other than amino-acyl groups"/>
    <property type="evidence" value="ECO:0007669"/>
    <property type="project" value="InterPro"/>
</dbReference>
<feature type="domain" description="Acyltransferase 3" evidence="3">
    <location>
        <begin position="218"/>
        <end position="576"/>
    </location>
</feature>
<keyword evidence="1" id="KW-0812">Transmembrane</keyword>
<evidence type="ECO:0000256" key="1">
    <source>
        <dbReference type="SAM" id="Phobius"/>
    </source>
</evidence>
<evidence type="ECO:0000259" key="3">
    <source>
        <dbReference type="Pfam" id="PF01757"/>
    </source>
</evidence>
<feature type="chain" id="PRO_5040221637" description="Acyltransferase 3 domain-containing protein" evidence="2">
    <location>
        <begin position="18"/>
        <end position="645"/>
    </location>
</feature>
<dbReference type="Pfam" id="PF01757">
    <property type="entry name" value="Acyl_transf_3"/>
    <property type="match status" value="1"/>
</dbReference>
<dbReference type="PANTHER" id="PTHR11161">
    <property type="entry name" value="O-ACYLTRANSFERASE"/>
    <property type="match status" value="1"/>
</dbReference>
<feature type="signal peptide" evidence="2">
    <location>
        <begin position="1"/>
        <end position="17"/>
    </location>
</feature>
<keyword evidence="5" id="KW-1185">Reference proteome</keyword>
<feature type="transmembrane region" description="Helical" evidence="1">
    <location>
        <begin position="592"/>
        <end position="614"/>
    </location>
</feature>
<protein>
    <recommendedName>
        <fullName evidence="3">Acyltransferase 3 domain-containing protein</fullName>
    </recommendedName>
</protein>
<feature type="transmembrane region" description="Helical" evidence="1">
    <location>
        <begin position="394"/>
        <end position="416"/>
    </location>
</feature>
<dbReference type="EMBL" id="OU892279">
    <property type="protein sequence ID" value="CAG9766405.1"/>
    <property type="molecule type" value="Genomic_DNA"/>
</dbReference>